<dbReference type="SUPFAM" id="SSF52540">
    <property type="entry name" value="P-loop containing nucleoside triphosphate hydrolases"/>
    <property type="match status" value="1"/>
</dbReference>
<feature type="domain" description="Protein kinase" evidence="5">
    <location>
        <begin position="1"/>
        <end position="258"/>
    </location>
</feature>
<keyword evidence="7" id="KW-0418">Kinase</keyword>
<keyword evidence="7" id="KW-0808">Transferase</keyword>
<dbReference type="InterPro" id="IPR036097">
    <property type="entry name" value="HisK_dim/P_sf"/>
</dbReference>
<proteinExistence type="predicted"/>
<dbReference type="InterPro" id="IPR027417">
    <property type="entry name" value="P-loop_NTPase"/>
</dbReference>
<dbReference type="InterPro" id="IPR000719">
    <property type="entry name" value="Prot_kinase_dom"/>
</dbReference>
<dbReference type="CDD" id="cd14014">
    <property type="entry name" value="STKc_PknB_like"/>
    <property type="match status" value="1"/>
</dbReference>
<accession>A6G581</accession>
<dbReference type="InterPro" id="IPR053159">
    <property type="entry name" value="Hybrid_Histidine_Kinase"/>
</dbReference>
<dbReference type="GO" id="GO:0000155">
    <property type="term" value="F:phosphorelay sensor kinase activity"/>
    <property type="evidence" value="ECO:0007669"/>
    <property type="project" value="InterPro"/>
</dbReference>
<dbReference type="PANTHER" id="PTHR43642:SF1">
    <property type="entry name" value="HYBRID SIGNAL TRANSDUCTION HISTIDINE KINASE G"/>
    <property type="match status" value="1"/>
</dbReference>
<dbReference type="SMART" id="SM00387">
    <property type="entry name" value="HATPase_c"/>
    <property type="match status" value="1"/>
</dbReference>
<dbReference type="Gene3D" id="3.30.565.10">
    <property type="entry name" value="Histidine kinase-like ATPase, C-terminal domain"/>
    <property type="match status" value="1"/>
</dbReference>
<evidence type="ECO:0000259" key="6">
    <source>
        <dbReference type="PROSITE" id="PS50109"/>
    </source>
</evidence>
<dbReference type="STRING" id="391625.PPSIR1_07113"/>
<dbReference type="SUPFAM" id="SSF55874">
    <property type="entry name" value="ATPase domain of HSP90 chaperone/DNA topoisomerase II/histidine kinase"/>
    <property type="match status" value="1"/>
</dbReference>
<dbReference type="InterPro" id="IPR041664">
    <property type="entry name" value="AAA_16"/>
</dbReference>
<dbReference type="SUPFAM" id="SSF55785">
    <property type="entry name" value="PYP-like sensor domain (PAS domain)"/>
    <property type="match status" value="1"/>
</dbReference>
<dbReference type="InterPro" id="IPR029016">
    <property type="entry name" value="GAF-like_dom_sf"/>
</dbReference>
<dbReference type="PANTHER" id="PTHR43642">
    <property type="entry name" value="HYBRID SIGNAL TRANSDUCTION HISTIDINE KINASE G"/>
    <property type="match status" value="1"/>
</dbReference>
<evidence type="ECO:0000313" key="7">
    <source>
        <dbReference type="EMBL" id="EDM78993.1"/>
    </source>
</evidence>
<dbReference type="SUPFAM" id="SSF47384">
    <property type="entry name" value="Homodimeric domain of signal transducing histidine kinase"/>
    <property type="match status" value="1"/>
</dbReference>
<dbReference type="Pfam" id="PF13191">
    <property type="entry name" value="AAA_16"/>
    <property type="match status" value="1"/>
</dbReference>
<feature type="region of interest" description="Disordered" evidence="4">
    <location>
        <begin position="1307"/>
        <end position="1340"/>
    </location>
</feature>
<dbReference type="Gene3D" id="3.30.450.40">
    <property type="match status" value="1"/>
</dbReference>
<dbReference type="Gene3D" id="3.30.450.20">
    <property type="entry name" value="PAS domain"/>
    <property type="match status" value="1"/>
</dbReference>
<feature type="domain" description="Histidine kinase" evidence="6">
    <location>
        <begin position="1694"/>
        <end position="1917"/>
    </location>
</feature>
<dbReference type="Pfam" id="PF00512">
    <property type="entry name" value="HisKA"/>
    <property type="match status" value="1"/>
</dbReference>
<dbReference type="InterPro" id="IPR035965">
    <property type="entry name" value="PAS-like_dom_sf"/>
</dbReference>
<dbReference type="InterPro" id="IPR003661">
    <property type="entry name" value="HisK_dim/P_dom"/>
</dbReference>
<dbReference type="InterPro" id="IPR003594">
    <property type="entry name" value="HATPase_dom"/>
</dbReference>
<dbReference type="Gene3D" id="3.40.50.300">
    <property type="entry name" value="P-loop containing nucleotide triphosphate hydrolases"/>
    <property type="match status" value="1"/>
</dbReference>
<evidence type="ECO:0000256" key="2">
    <source>
        <dbReference type="ARBA" id="ARBA00012438"/>
    </source>
</evidence>
<dbReference type="SMART" id="SM00065">
    <property type="entry name" value="GAF"/>
    <property type="match status" value="1"/>
</dbReference>
<sequence>MQRLSASTRAQVYAARRESDGTSVVAKVFELEDEASRARVEHEFGLLQALDIPEVVRARGIERSGDQLVLLLDYVEGQNLAEFAGGKPMALPTFLRVATRLAAGLAKVHERRIIHRDIKPSNILIEAGTGKVYIADFGISVLLESQRRLVHDPDVIAGTLPYISPEQTGKTRREVDLRSDLYSLGATFYELLTGRRPFETDIPQQLIHAHLARRPRPPQELREGLPALLSAMVMKLLEKAPEHRYQSARGLLADLERLAAALGQNAEPDFPLGSADYSATLLMPHQLYGREPEQAALREHFARLREARTPQLLLISGAPGEGKSALIRELDAPMIAEGSTAVHVKFQLDARDSPYAALLAGLSTYFEQLLTRSEHALSRWRKRLRRGLGAVASMLTERIPPLALILGEVEAAPELDLAEGRNRLHLAFERLFATLSAPAPLVVIIDDLQWSEGGTGELLARLLGQSSLGAVLFILAYRTGEIRADHPALVRARELEAPTLRLGPLDRRAVEAMLGDLLGRDAEAVAPLAELLVRKTDANPLFLRQFLVHLGERGLLRPSLEGWRWDLEAIASAGIPDDILGVLASKLARLSETDRHLLAIAGCQGADFELELLGEVSAREGLSRAELIAGLYTLEAAGLIHSRGPRTYAFVHDRLQEAAIAALEADARALVHARIARALLARVDADSVRDGERSVSDEQTFAIADQLQAALAGALDPEQLSEQLGRPLTSGLDRSSGDDGAVEPWLLRAGQAALDAGAWSSARRYFEDAVGLIESRLAGHPDAARSGRAGHFRAYFGRALAIGLSGETEAEAAAFEALERLELSPIERAKVAVRRAEILSIQRRNADAFALATAGLRELGVDIPAKVHPVRVLAAALRSFALVRAVELDALMALRPVDDPLELTRIQLLTIASRTAFSVSAPHFAWLLALQARMLLRRGHHPALVDAFAQFAYIVTALFSSTHGARLGQLAVRYAEARALPPQAQSRVRYAYSILTAPRHRPFAELHQEQLDLLRYSLEAGDRLNATQGFGPSMGYRLSSGMHLREVLEVARRVQNLPGAGSLELLDQPATAIATHFADTLSARDWRPGVIPGPGFYVLQRKAARVERTSLIHLESYGLWLLGERERAVERAEPIAHRFERDLVGMWLTAEHAMASALFASYRHARSSSARERWRMRRRMRQRLRLLRKWARACAINYEPMAELVAGELARVDGRPERALAHYERAHAQSARSGVHGLAGLACERLACLAEARGWGSLAHAMRVSARRSYARWGAQAVVARMDYEFPEVLSAETHASILSTATTTLARTTSEARAPRAPNTSTTSRIGLPPRPRLDTHRSVSESDHVLDLDSVLATLRAIGEELRLEEVVRRVLASAIENAGASRGLILLERGGTLAVVAEGDTLATEETLAAPLELERAGDRLPASVARYVARTLRPEVLDDAREDPRFSVDPYIVRTGVPSLLCTPMTHRGELVALIVLENEHGPRAFTRKRVEILDMVLAQAGNALQNARLFARLQRSEQRLRSLIDGVPDSIAVLDLDASVELVDTTLGAHAGLDEVLGSSFAGLIHPDHPEGLERWRRCFAEVLDTKELRELELCLAIPPPSSPRAPAPVQPSPPERWTMVRLNPLSPNVLGREGSESGADSGSSDFARVLAVLTDIHERRVAEQSKAALEAKLRQQQRLESIGTLASGVAHEINNPIQGIRNYAELLRGESCDEATVDEFAREIIHESERVTTFVRGLLTFARREGSEQAPALERVAPRELVDASSLLVKTILRRDGVELRTRFAPALPQVPCRPQQIQQVLMNLVTNARDALVEAELPRERMTLELEVDACEREGATWVRFQVRDRGPGIPESARAQLFDPFFTTKARDKGTGLGLAISHGIATEHGGRLSFETELGVGTCFTLELPTETPCPAPQRVAGS</sequence>
<evidence type="ECO:0000313" key="8">
    <source>
        <dbReference type="Proteomes" id="UP000005801"/>
    </source>
</evidence>
<dbReference type="eggNOG" id="COG3899">
    <property type="taxonomic scope" value="Bacteria"/>
</dbReference>
<keyword evidence="8" id="KW-1185">Reference proteome</keyword>
<evidence type="ECO:0000256" key="3">
    <source>
        <dbReference type="ARBA" id="ARBA00022553"/>
    </source>
</evidence>
<evidence type="ECO:0000259" key="5">
    <source>
        <dbReference type="PROSITE" id="PS50011"/>
    </source>
</evidence>
<dbReference type="InterPro" id="IPR005467">
    <property type="entry name" value="His_kinase_dom"/>
</dbReference>
<dbReference type="InterPro" id="IPR004358">
    <property type="entry name" value="Sig_transdc_His_kin-like_C"/>
</dbReference>
<dbReference type="InterPro" id="IPR011009">
    <property type="entry name" value="Kinase-like_dom_sf"/>
</dbReference>
<dbReference type="Pfam" id="PF00069">
    <property type="entry name" value="Pkinase"/>
    <property type="match status" value="1"/>
</dbReference>
<dbReference type="Proteomes" id="UP000005801">
    <property type="component" value="Unassembled WGS sequence"/>
</dbReference>
<dbReference type="InterPro" id="IPR008271">
    <property type="entry name" value="Ser/Thr_kinase_AS"/>
</dbReference>
<dbReference type="eggNOG" id="COG4191">
    <property type="taxonomic scope" value="Bacteria"/>
</dbReference>
<dbReference type="InterPro" id="IPR036890">
    <property type="entry name" value="HATPase_C_sf"/>
</dbReference>
<evidence type="ECO:0000256" key="1">
    <source>
        <dbReference type="ARBA" id="ARBA00000085"/>
    </source>
</evidence>
<keyword evidence="3" id="KW-0597">Phosphoprotein</keyword>
<comment type="catalytic activity">
    <reaction evidence="1">
        <text>ATP + protein L-histidine = ADP + protein N-phospho-L-histidine.</text>
        <dbReference type="EC" id="2.7.13.3"/>
    </reaction>
</comment>
<reference evidence="7 8" key="1">
    <citation type="submission" date="2007-06" db="EMBL/GenBank/DDBJ databases">
        <authorList>
            <person name="Shimkets L."/>
            <person name="Ferriera S."/>
            <person name="Johnson J."/>
            <person name="Kravitz S."/>
            <person name="Beeson K."/>
            <person name="Sutton G."/>
            <person name="Rogers Y.-H."/>
            <person name="Friedman R."/>
            <person name="Frazier M."/>
            <person name="Venter J.C."/>
        </authorList>
    </citation>
    <scope>NUCLEOTIDE SEQUENCE [LARGE SCALE GENOMIC DNA]</scope>
    <source>
        <strain evidence="7 8">SIR-1</strain>
    </source>
</reference>
<dbReference type="Gene3D" id="1.10.510.10">
    <property type="entry name" value="Transferase(Phosphotransferase) domain 1"/>
    <property type="match status" value="1"/>
</dbReference>
<dbReference type="Pfam" id="PF01590">
    <property type="entry name" value="GAF"/>
    <property type="match status" value="1"/>
</dbReference>
<dbReference type="Pfam" id="PF02518">
    <property type="entry name" value="HATPase_c"/>
    <property type="match status" value="1"/>
</dbReference>
<dbReference type="EC" id="2.7.13.3" evidence="2"/>
<dbReference type="Gene3D" id="1.10.287.130">
    <property type="match status" value="1"/>
</dbReference>
<dbReference type="PRINTS" id="PR00344">
    <property type="entry name" value="BCTRLSENSOR"/>
</dbReference>
<evidence type="ECO:0000256" key="4">
    <source>
        <dbReference type="SAM" id="MobiDB-lite"/>
    </source>
</evidence>
<dbReference type="PROSITE" id="PS00108">
    <property type="entry name" value="PROTEIN_KINASE_ST"/>
    <property type="match status" value="1"/>
</dbReference>
<dbReference type="InterPro" id="IPR003018">
    <property type="entry name" value="GAF"/>
</dbReference>
<organism evidence="7 8">
    <name type="scientific">Plesiocystis pacifica SIR-1</name>
    <dbReference type="NCBI Taxonomy" id="391625"/>
    <lineage>
        <taxon>Bacteria</taxon>
        <taxon>Pseudomonadati</taxon>
        <taxon>Myxococcota</taxon>
        <taxon>Polyangia</taxon>
        <taxon>Nannocystales</taxon>
        <taxon>Nannocystaceae</taxon>
        <taxon>Plesiocystis</taxon>
    </lineage>
</organism>
<dbReference type="GO" id="GO:0005524">
    <property type="term" value="F:ATP binding"/>
    <property type="evidence" value="ECO:0007669"/>
    <property type="project" value="InterPro"/>
</dbReference>
<dbReference type="SMART" id="SM00388">
    <property type="entry name" value="HisKA"/>
    <property type="match status" value="1"/>
</dbReference>
<dbReference type="EMBL" id="ABCS01000024">
    <property type="protein sequence ID" value="EDM78993.1"/>
    <property type="molecule type" value="Genomic_DNA"/>
</dbReference>
<dbReference type="SMART" id="SM00220">
    <property type="entry name" value="S_TKc"/>
    <property type="match status" value="1"/>
</dbReference>
<gene>
    <name evidence="7" type="ORF">PPSIR1_07113</name>
</gene>
<dbReference type="SUPFAM" id="SSF55781">
    <property type="entry name" value="GAF domain-like"/>
    <property type="match status" value="1"/>
</dbReference>
<dbReference type="PROSITE" id="PS50109">
    <property type="entry name" value="HIS_KIN"/>
    <property type="match status" value="1"/>
</dbReference>
<dbReference type="Gene3D" id="3.30.200.20">
    <property type="entry name" value="Phosphorylase Kinase, domain 1"/>
    <property type="match status" value="1"/>
</dbReference>
<comment type="caution">
    <text evidence="7">The sequence shown here is derived from an EMBL/GenBank/DDBJ whole genome shotgun (WGS) entry which is preliminary data.</text>
</comment>
<name>A6G581_9BACT</name>
<dbReference type="CDD" id="cd00082">
    <property type="entry name" value="HisKA"/>
    <property type="match status" value="1"/>
</dbReference>
<dbReference type="PROSITE" id="PS50011">
    <property type="entry name" value="PROTEIN_KINASE_DOM"/>
    <property type="match status" value="1"/>
</dbReference>
<protein>
    <recommendedName>
        <fullName evidence="2">histidine kinase</fullName>
        <ecNumber evidence="2">2.7.13.3</ecNumber>
    </recommendedName>
</protein>
<dbReference type="SUPFAM" id="SSF56112">
    <property type="entry name" value="Protein kinase-like (PK-like)"/>
    <property type="match status" value="1"/>
</dbReference>